<dbReference type="PANTHER" id="PTHR13794">
    <property type="entry name" value="ENOLASE SUPERFAMILY, MANDELATE RACEMASE"/>
    <property type="match status" value="1"/>
</dbReference>
<feature type="domain" description="Mandelate racemase/muconate lactonizing enzyme C-terminal" evidence="4">
    <location>
        <begin position="51"/>
        <end position="153"/>
    </location>
</feature>
<protein>
    <submittedName>
        <fullName evidence="5">Unannotated protein</fullName>
    </submittedName>
</protein>
<dbReference type="EMBL" id="CAEZSV010000049">
    <property type="protein sequence ID" value="CAB4550077.1"/>
    <property type="molecule type" value="Genomic_DNA"/>
</dbReference>
<evidence type="ECO:0000256" key="3">
    <source>
        <dbReference type="ARBA" id="ARBA00022842"/>
    </source>
</evidence>
<comment type="cofactor">
    <cofactor evidence="1">
        <name>Mg(2+)</name>
        <dbReference type="ChEBI" id="CHEBI:18420"/>
    </cofactor>
</comment>
<evidence type="ECO:0000256" key="1">
    <source>
        <dbReference type="ARBA" id="ARBA00001946"/>
    </source>
</evidence>
<dbReference type="SMART" id="SM00922">
    <property type="entry name" value="MR_MLE"/>
    <property type="match status" value="1"/>
</dbReference>
<dbReference type="Pfam" id="PF02746">
    <property type="entry name" value="MR_MLE_N"/>
    <property type="match status" value="1"/>
</dbReference>
<dbReference type="AlphaFoldDB" id="A0A6J6CFG4"/>
<dbReference type="InterPro" id="IPR036849">
    <property type="entry name" value="Enolase-like_C_sf"/>
</dbReference>
<gene>
    <name evidence="5" type="ORF">UFOPK1506_00387</name>
</gene>
<evidence type="ECO:0000256" key="2">
    <source>
        <dbReference type="ARBA" id="ARBA00022723"/>
    </source>
</evidence>
<dbReference type="SUPFAM" id="SSF51604">
    <property type="entry name" value="Enolase C-terminal domain-like"/>
    <property type="match status" value="1"/>
</dbReference>
<reference evidence="5" key="1">
    <citation type="submission" date="2020-05" db="EMBL/GenBank/DDBJ databases">
        <authorList>
            <person name="Chiriac C."/>
            <person name="Salcher M."/>
            <person name="Ghai R."/>
            <person name="Kavagutti S V."/>
        </authorList>
    </citation>
    <scope>NUCLEOTIDE SEQUENCE</scope>
</reference>
<keyword evidence="2" id="KW-0479">Metal-binding</keyword>
<dbReference type="InterPro" id="IPR013341">
    <property type="entry name" value="Mandelate_racemase_N_dom"/>
</dbReference>
<dbReference type="GO" id="GO:0000287">
    <property type="term" value="F:magnesium ion binding"/>
    <property type="evidence" value="ECO:0007669"/>
    <property type="project" value="TreeGrafter"/>
</dbReference>
<dbReference type="InterPro" id="IPR046945">
    <property type="entry name" value="RHMD-like"/>
</dbReference>
<organism evidence="5">
    <name type="scientific">freshwater metagenome</name>
    <dbReference type="NCBI Taxonomy" id="449393"/>
    <lineage>
        <taxon>unclassified sequences</taxon>
        <taxon>metagenomes</taxon>
        <taxon>ecological metagenomes</taxon>
    </lineage>
</organism>
<evidence type="ECO:0000259" key="4">
    <source>
        <dbReference type="SMART" id="SM00922"/>
    </source>
</evidence>
<name>A0A6J6CFG4_9ZZZZ</name>
<accession>A0A6J6CFG4</accession>
<dbReference type="Gene3D" id="3.30.390.10">
    <property type="entry name" value="Enolase-like, N-terminal domain"/>
    <property type="match status" value="1"/>
</dbReference>
<dbReference type="InterPro" id="IPR013342">
    <property type="entry name" value="Mandelate_racemase_C"/>
</dbReference>
<sequence length="298" mass="32096">MLQSDLLISGIEIALWDCLGRAKEEPIWKLLGYNKTERKLPYASVLFGDTAAETKQKAVDMRSKGFKAIKFGWGPFGLTTVEDDAAHIHAAREGIGADGYLMIDAGTVFKDDVEAAANRLPALAEANVYWYEEPFDGYALAEYGALAKRSSKVKLAGGEGAHNAFQAEQLIDYGGVGFIQIDTGYVGGIGNAYRVAQYATSKGVKYVNHTFTSQSALSSSLQPFAGLKESNITEYPMEPKALCQELTVNRIDVGSDGMIEAPDAPGTGITINTAAVKKYLVEAEIKVKGKTLYSTPTV</sequence>
<dbReference type="InterPro" id="IPR029065">
    <property type="entry name" value="Enolase_C-like"/>
</dbReference>
<dbReference type="Gene3D" id="3.20.20.120">
    <property type="entry name" value="Enolase-like C-terminal domain"/>
    <property type="match status" value="1"/>
</dbReference>
<dbReference type="Pfam" id="PF13378">
    <property type="entry name" value="MR_MLE_C"/>
    <property type="match status" value="1"/>
</dbReference>
<dbReference type="GO" id="GO:0016836">
    <property type="term" value="F:hydro-lyase activity"/>
    <property type="evidence" value="ECO:0007669"/>
    <property type="project" value="TreeGrafter"/>
</dbReference>
<dbReference type="InterPro" id="IPR029017">
    <property type="entry name" value="Enolase-like_N"/>
</dbReference>
<proteinExistence type="predicted"/>
<dbReference type="PANTHER" id="PTHR13794:SF58">
    <property type="entry name" value="MITOCHONDRIAL ENOLASE SUPERFAMILY MEMBER 1"/>
    <property type="match status" value="1"/>
</dbReference>
<evidence type="ECO:0000313" key="5">
    <source>
        <dbReference type="EMBL" id="CAB4550077.1"/>
    </source>
</evidence>
<dbReference type="SFLD" id="SFLDS00001">
    <property type="entry name" value="Enolase"/>
    <property type="match status" value="1"/>
</dbReference>
<keyword evidence="3" id="KW-0460">Magnesium</keyword>
<dbReference type="GO" id="GO:0016052">
    <property type="term" value="P:carbohydrate catabolic process"/>
    <property type="evidence" value="ECO:0007669"/>
    <property type="project" value="TreeGrafter"/>
</dbReference>